<dbReference type="InterPro" id="IPR013785">
    <property type="entry name" value="Aldolase_TIM"/>
</dbReference>
<accession>A0A934VUT0</accession>
<feature type="domain" description="Glycosyl-hydrolase 97 N-terminal" evidence="4">
    <location>
        <begin position="20"/>
        <end position="287"/>
    </location>
</feature>
<sequence>MKWLSVLLAIGLAEGKTIPLSSPDSRNRISLEITETGEIHYTVERDGISIIDESPLGLITSDGDFTKQLRLLSVSDPSIQTENYTLISGNQRSVHQEHRRLSIKLENANSQSLFIDLDAGNEGVAFRYRFDQQTGSPRTIQSESTGFKISEQAHGWISPYNNSSDTSPAYEDYYFKTQPGSAPPDSRGGKTRGWYFPALFELPTGKWILLTESATTENYPGCHLASDSQGGIYHIEFPFPDERTQGVDFPPSALPQHQLPWTMPWRVIALADSAAGIANSTLVTDLAPACEIDDVSWIRPGRASWSWWAHPDSLDQTATSQIYQHYLDGAEHFAWEYTLLDAGWWQTDMAKMRFAAEQKGIGLLAWTHANDFYDPKKRAAKLDEFKQMGVAGIKIDFWCSDRQETMEAIQSTLREAATRHLLVDLHGCPLTRGWQRTFPNLISAEAVLGTESYMFDERYPEKSAELNAILPFTRNVMGPMDYTPLGLGKKGYARQNSAAHELATAFIFNSGIVHFADDPKIYEKFPAPAQDALRSIRAAWDETRYLIARPGELVVVARRAGKSWFIAGINGQSKDEEITLHPSEFAPFQKAFLIAEGSNPLDDLSSTPLNGDPEISHVIPAKGGILIWLSNPE</sequence>
<dbReference type="PANTHER" id="PTHR35803">
    <property type="entry name" value="GLUCAN 1,4-ALPHA-GLUCOSIDASE SUSB-RELATED"/>
    <property type="match status" value="1"/>
</dbReference>
<evidence type="ECO:0000259" key="3">
    <source>
        <dbReference type="Pfam" id="PF10566"/>
    </source>
</evidence>
<organism evidence="6 7">
    <name type="scientific">Luteolibacter pohnpeiensis</name>
    <dbReference type="NCBI Taxonomy" id="454153"/>
    <lineage>
        <taxon>Bacteria</taxon>
        <taxon>Pseudomonadati</taxon>
        <taxon>Verrucomicrobiota</taxon>
        <taxon>Verrucomicrobiia</taxon>
        <taxon>Verrucomicrobiales</taxon>
        <taxon>Verrucomicrobiaceae</taxon>
        <taxon>Luteolibacter</taxon>
    </lineage>
</organism>
<gene>
    <name evidence="6" type="ORF">JIN85_01555</name>
</gene>
<dbReference type="InterPro" id="IPR013780">
    <property type="entry name" value="Glyco_hydro_b"/>
</dbReference>
<comment type="caution">
    <text evidence="6">The sequence shown here is derived from an EMBL/GenBank/DDBJ whole genome shotgun (WGS) entry which is preliminary data.</text>
</comment>
<evidence type="ECO:0000259" key="4">
    <source>
        <dbReference type="Pfam" id="PF14508"/>
    </source>
</evidence>
<dbReference type="SUPFAM" id="SSF51445">
    <property type="entry name" value="(Trans)glycosidases"/>
    <property type="match status" value="1"/>
</dbReference>
<dbReference type="AlphaFoldDB" id="A0A934VUT0"/>
<dbReference type="InterPro" id="IPR017853">
    <property type="entry name" value="GH"/>
</dbReference>
<dbReference type="GO" id="GO:0016798">
    <property type="term" value="F:hydrolase activity, acting on glycosyl bonds"/>
    <property type="evidence" value="ECO:0007669"/>
    <property type="project" value="UniProtKB-KW"/>
</dbReference>
<dbReference type="InterPro" id="IPR029483">
    <property type="entry name" value="GH97_C"/>
</dbReference>
<dbReference type="Pfam" id="PF14509">
    <property type="entry name" value="GH97_C"/>
    <property type="match status" value="1"/>
</dbReference>
<dbReference type="EMBL" id="JAENIJ010000002">
    <property type="protein sequence ID" value="MBK1881078.1"/>
    <property type="molecule type" value="Genomic_DNA"/>
</dbReference>
<evidence type="ECO:0000259" key="5">
    <source>
        <dbReference type="Pfam" id="PF14509"/>
    </source>
</evidence>
<dbReference type="InterPro" id="IPR019563">
    <property type="entry name" value="GH97_catalytic"/>
</dbReference>
<dbReference type="InterPro" id="IPR029486">
    <property type="entry name" value="GH97_N"/>
</dbReference>
<evidence type="ECO:0000256" key="1">
    <source>
        <dbReference type="ARBA" id="ARBA00022801"/>
    </source>
</evidence>
<reference evidence="6" key="1">
    <citation type="submission" date="2021-01" db="EMBL/GenBank/DDBJ databases">
        <title>Modified the classification status of verrucomicrobia.</title>
        <authorList>
            <person name="Feng X."/>
        </authorList>
    </citation>
    <scope>NUCLEOTIDE SEQUENCE</scope>
    <source>
        <strain evidence="6">KCTC 22041</strain>
    </source>
</reference>
<keyword evidence="2" id="KW-0326">Glycosidase</keyword>
<dbReference type="PANTHER" id="PTHR35803:SF2">
    <property type="entry name" value="RETAINING ALPHA-GALACTOSIDASE"/>
    <property type="match status" value="1"/>
</dbReference>
<dbReference type="InterPro" id="IPR052720">
    <property type="entry name" value="Glycosyl_hydrolase_97"/>
</dbReference>
<evidence type="ECO:0000313" key="6">
    <source>
        <dbReference type="EMBL" id="MBK1881078.1"/>
    </source>
</evidence>
<evidence type="ECO:0000313" key="7">
    <source>
        <dbReference type="Proteomes" id="UP000603141"/>
    </source>
</evidence>
<protein>
    <submittedName>
        <fullName evidence="6">Glycoside hydrolase family 97 catalytic domain-containing protein</fullName>
    </submittedName>
</protein>
<dbReference type="Pfam" id="PF14508">
    <property type="entry name" value="GH97_N"/>
    <property type="match status" value="1"/>
</dbReference>
<dbReference type="RefSeq" id="WP_200266918.1">
    <property type="nucleotide sequence ID" value="NZ_JAENIJ010000002.1"/>
</dbReference>
<dbReference type="Gene3D" id="2.60.40.1180">
    <property type="entry name" value="Golgi alpha-mannosidase II"/>
    <property type="match status" value="1"/>
</dbReference>
<name>A0A934VUT0_9BACT</name>
<dbReference type="Gene3D" id="2.70.98.10">
    <property type="match status" value="1"/>
</dbReference>
<dbReference type="Proteomes" id="UP000603141">
    <property type="component" value="Unassembled WGS sequence"/>
</dbReference>
<proteinExistence type="predicted"/>
<dbReference type="GO" id="GO:0030246">
    <property type="term" value="F:carbohydrate binding"/>
    <property type="evidence" value="ECO:0007669"/>
    <property type="project" value="InterPro"/>
</dbReference>
<evidence type="ECO:0000256" key="2">
    <source>
        <dbReference type="ARBA" id="ARBA00023295"/>
    </source>
</evidence>
<feature type="domain" description="Glycosyl-hydrolase 97 C-terminal oligomerisation" evidence="5">
    <location>
        <begin position="539"/>
        <end position="580"/>
    </location>
</feature>
<keyword evidence="7" id="KW-1185">Reference proteome</keyword>
<dbReference type="Pfam" id="PF10566">
    <property type="entry name" value="Glyco_hydro_97"/>
    <property type="match status" value="1"/>
</dbReference>
<keyword evidence="1 6" id="KW-0378">Hydrolase</keyword>
<dbReference type="Gene3D" id="3.20.20.70">
    <property type="entry name" value="Aldolase class I"/>
    <property type="match status" value="1"/>
</dbReference>
<dbReference type="InterPro" id="IPR014718">
    <property type="entry name" value="GH-type_carb-bd"/>
</dbReference>
<feature type="domain" description="Glycosyl-hydrolase 97 catalytic" evidence="3">
    <location>
        <begin position="314"/>
        <end position="447"/>
    </location>
</feature>